<keyword evidence="2" id="KW-0418">Kinase</keyword>
<dbReference type="STRING" id="857967.G0QUW2"/>
<dbReference type="EMBL" id="GL983925">
    <property type="protein sequence ID" value="EGR30967.1"/>
    <property type="molecule type" value="Genomic_DNA"/>
</dbReference>
<dbReference type="GeneID" id="14907092"/>
<evidence type="ECO:0000313" key="3">
    <source>
        <dbReference type="Proteomes" id="UP000008983"/>
    </source>
</evidence>
<dbReference type="RefSeq" id="XP_004034422.1">
    <property type="nucleotide sequence ID" value="XM_004034375.1"/>
</dbReference>
<dbReference type="InterPro" id="IPR011009">
    <property type="entry name" value="Kinase-like_dom_sf"/>
</dbReference>
<keyword evidence="2" id="KW-0808">Transferase</keyword>
<protein>
    <submittedName>
        <fullName evidence="2">Protein kinase domain protein</fullName>
    </submittedName>
</protein>
<proteinExistence type="predicted"/>
<dbReference type="Proteomes" id="UP000008983">
    <property type="component" value="Unassembled WGS sequence"/>
</dbReference>
<name>G0QUW2_ICHMU</name>
<dbReference type="GO" id="GO:0004672">
    <property type="term" value="F:protein kinase activity"/>
    <property type="evidence" value="ECO:0007669"/>
    <property type="project" value="InterPro"/>
</dbReference>
<dbReference type="InterPro" id="IPR000719">
    <property type="entry name" value="Prot_kinase_dom"/>
</dbReference>
<dbReference type="Gene3D" id="1.10.510.10">
    <property type="entry name" value="Transferase(Phosphotransferase) domain 1"/>
    <property type="match status" value="1"/>
</dbReference>
<dbReference type="GO" id="GO:0005524">
    <property type="term" value="F:ATP binding"/>
    <property type="evidence" value="ECO:0007669"/>
    <property type="project" value="InterPro"/>
</dbReference>
<dbReference type="Pfam" id="PF00069">
    <property type="entry name" value="Pkinase"/>
    <property type="match status" value="1"/>
</dbReference>
<dbReference type="PROSITE" id="PS50011">
    <property type="entry name" value="PROTEIN_KINASE_DOM"/>
    <property type="match status" value="1"/>
</dbReference>
<dbReference type="SMART" id="SM00220">
    <property type="entry name" value="S_TKc"/>
    <property type="match status" value="1"/>
</dbReference>
<dbReference type="InParanoid" id="G0QUW2"/>
<sequence length="256" mass="30656">MNLENEENKEFKIEKQISSGAFGNIFKAIRLKDLQIFAIKTLYFGNDKNKILREINNLELLKGCKNVVQLIQYNIFKNKCQIILEYVPYDLKQYLENSYFPLSHSKVWIKFIKKIQYIEILNLLIYQQLIISRQKQVIWDLLQLKKKDNIRQKDLLDGINLQNNYLDIDNMIIKLISGVLVAFLHSFCQVMLCLMEIMKSNKYVKYQIYQEIPVKKTGQVLFKCLILVKLFLNRKKDKILKIYFAFLMRLKFDFQN</sequence>
<feature type="domain" description="Protein kinase" evidence="1">
    <location>
        <begin position="11"/>
        <end position="256"/>
    </location>
</feature>
<dbReference type="AlphaFoldDB" id="G0QUW2"/>
<gene>
    <name evidence="2" type="ORF">IMG5_119820</name>
</gene>
<accession>G0QUW2</accession>
<evidence type="ECO:0000259" key="1">
    <source>
        <dbReference type="PROSITE" id="PS50011"/>
    </source>
</evidence>
<evidence type="ECO:0000313" key="2">
    <source>
        <dbReference type="EMBL" id="EGR30967.1"/>
    </source>
</evidence>
<dbReference type="SUPFAM" id="SSF56112">
    <property type="entry name" value="Protein kinase-like (PK-like)"/>
    <property type="match status" value="1"/>
</dbReference>
<reference evidence="2 3" key="1">
    <citation type="submission" date="2011-07" db="EMBL/GenBank/DDBJ databases">
        <authorList>
            <person name="Coyne R."/>
            <person name="Brami D."/>
            <person name="Johnson J."/>
            <person name="Hostetler J."/>
            <person name="Hannick L."/>
            <person name="Clark T."/>
            <person name="Cassidy-Hanley D."/>
            <person name="Inman J."/>
        </authorList>
    </citation>
    <scope>NUCLEOTIDE SEQUENCE [LARGE SCALE GENOMIC DNA]</scope>
    <source>
        <strain evidence="2 3">G5</strain>
    </source>
</reference>
<organism evidence="2 3">
    <name type="scientific">Ichthyophthirius multifiliis</name>
    <name type="common">White spot disease agent</name>
    <name type="synonym">Ich</name>
    <dbReference type="NCBI Taxonomy" id="5932"/>
    <lineage>
        <taxon>Eukaryota</taxon>
        <taxon>Sar</taxon>
        <taxon>Alveolata</taxon>
        <taxon>Ciliophora</taxon>
        <taxon>Intramacronucleata</taxon>
        <taxon>Oligohymenophorea</taxon>
        <taxon>Hymenostomatida</taxon>
        <taxon>Ophryoglenina</taxon>
        <taxon>Ichthyophthirius</taxon>
    </lineage>
</organism>
<keyword evidence="3" id="KW-1185">Reference proteome</keyword>